<evidence type="ECO:0000256" key="1">
    <source>
        <dbReference type="ARBA" id="ARBA00006091"/>
    </source>
</evidence>
<dbReference type="SUPFAM" id="SSF53032">
    <property type="entry name" value="tRNA-intron endonuclease catalytic domain-like"/>
    <property type="match status" value="1"/>
</dbReference>
<feature type="region of interest" description="Disordered" evidence="3">
    <location>
        <begin position="52"/>
        <end position="75"/>
    </location>
</feature>
<dbReference type="EMBL" id="JAGTJR010000016">
    <property type="protein sequence ID" value="KAH7047423.1"/>
    <property type="molecule type" value="Genomic_DNA"/>
</dbReference>
<feature type="domain" description="tRNA-splicing endonuclease subunit Sen15" evidence="4">
    <location>
        <begin position="36"/>
        <end position="183"/>
    </location>
</feature>
<dbReference type="InterPro" id="IPR018593">
    <property type="entry name" value="tRNA-endonuc_su_Sen15"/>
</dbReference>
<comment type="caution">
    <text evidence="5">The sequence shown here is derived from an EMBL/GenBank/DDBJ whole genome shotgun (WGS) entry which is preliminary data.</text>
</comment>
<proteinExistence type="inferred from homology"/>
<keyword evidence="5" id="KW-0540">Nuclease</keyword>
<dbReference type="PANTHER" id="PTHR28518">
    <property type="entry name" value="TRNA-SPLICING ENDONUCLEASE SUBUNIT SEN15"/>
    <property type="match status" value="1"/>
</dbReference>
<dbReference type="Pfam" id="PF09631">
    <property type="entry name" value="Sen15"/>
    <property type="match status" value="1"/>
</dbReference>
<evidence type="ECO:0000256" key="2">
    <source>
        <dbReference type="ARBA" id="ARBA00022694"/>
    </source>
</evidence>
<dbReference type="InterPro" id="IPR011856">
    <property type="entry name" value="tRNA_endonuc-like_dom_sf"/>
</dbReference>
<dbReference type="GO" id="GO:0004519">
    <property type="term" value="F:endonuclease activity"/>
    <property type="evidence" value="ECO:0007669"/>
    <property type="project" value="UniProtKB-KW"/>
</dbReference>
<accession>A0ABQ8G7N4</accession>
<dbReference type="InterPro" id="IPR036167">
    <property type="entry name" value="tRNA_intron_Endo_cat-like_sf"/>
</dbReference>
<protein>
    <submittedName>
        <fullName evidence="5">tRNA-splicing endonuclease subunit Sen15</fullName>
    </submittedName>
</protein>
<evidence type="ECO:0000256" key="3">
    <source>
        <dbReference type="SAM" id="MobiDB-lite"/>
    </source>
</evidence>
<keyword evidence="2" id="KW-0819">tRNA processing</keyword>
<organism evidence="5 6">
    <name type="scientific">Macrophomina phaseolina</name>
    <dbReference type="NCBI Taxonomy" id="35725"/>
    <lineage>
        <taxon>Eukaryota</taxon>
        <taxon>Fungi</taxon>
        <taxon>Dikarya</taxon>
        <taxon>Ascomycota</taxon>
        <taxon>Pezizomycotina</taxon>
        <taxon>Dothideomycetes</taxon>
        <taxon>Dothideomycetes incertae sedis</taxon>
        <taxon>Botryosphaeriales</taxon>
        <taxon>Botryosphaeriaceae</taxon>
        <taxon>Macrophomina</taxon>
    </lineage>
</organism>
<dbReference type="PANTHER" id="PTHR28518:SF1">
    <property type="entry name" value="TRNA-SPLICING ENDONUCLEASE SUBUNIT SEN15"/>
    <property type="match status" value="1"/>
</dbReference>
<reference evidence="5 6" key="1">
    <citation type="journal article" date="2021" name="Nat. Commun.">
        <title>Genetic determinants of endophytism in the Arabidopsis root mycobiome.</title>
        <authorList>
            <person name="Mesny F."/>
            <person name="Miyauchi S."/>
            <person name="Thiergart T."/>
            <person name="Pickel B."/>
            <person name="Atanasova L."/>
            <person name="Karlsson M."/>
            <person name="Huettel B."/>
            <person name="Barry K.W."/>
            <person name="Haridas S."/>
            <person name="Chen C."/>
            <person name="Bauer D."/>
            <person name="Andreopoulos W."/>
            <person name="Pangilinan J."/>
            <person name="LaButti K."/>
            <person name="Riley R."/>
            <person name="Lipzen A."/>
            <person name="Clum A."/>
            <person name="Drula E."/>
            <person name="Henrissat B."/>
            <person name="Kohler A."/>
            <person name="Grigoriev I.V."/>
            <person name="Martin F.M."/>
            <person name="Hacquard S."/>
        </authorList>
    </citation>
    <scope>NUCLEOTIDE SEQUENCE [LARGE SCALE GENOMIC DNA]</scope>
    <source>
        <strain evidence="5 6">MPI-SDFR-AT-0080</strain>
    </source>
</reference>
<feature type="region of interest" description="Disordered" evidence="3">
    <location>
        <begin position="1"/>
        <end position="28"/>
    </location>
</feature>
<dbReference type="Gene3D" id="3.40.1350.10">
    <property type="match status" value="1"/>
</dbReference>
<evidence type="ECO:0000313" key="6">
    <source>
        <dbReference type="Proteomes" id="UP000774617"/>
    </source>
</evidence>
<dbReference type="InterPro" id="IPR042777">
    <property type="entry name" value="Sen15_fungi"/>
</dbReference>
<evidence type="ECO:0000313" key="5">
    <source>
        <dbReference type="EMBL" id="KAH7047423.1"/>
    </source>
</evidence>
<dbReference type="Proteomes" id="UP000774617">
    <property type="component" value="Unassembled WGS sequence"/>
</dbReference>
<keyword evidence="6" id="KW-1185">Reference proteome</keyword>
<keyword evidence="5" id="KW-0378">Hydrolase</keyword>
<sequence length="183" mass="20453">MAEPPLSPLATHIQTTLPSRPPPAPQTTAHHALALQVQHNLQHAHQWTSLQLHTHSPLAPHAPLPRPLLSGMPPRRLYIHPDEQVEILKEQAARRNAGEAVDEPRPEREWVVPTHLREKWTLARLAGVFDRVGQVPPAPDGEGEGEEAGKWRTVKRAMLGIVEDDSTVVYYLVHDGLVKPRQN</sequence>
<evidence type="ECO:0000259" key="4">
    <source>
        <dbReference type="Pfam" id="PF09631"/>
    </source>
</evidence>
<comment type="similarity">
    <text evidence="1">Belongs to the SEN15 family.</text>
</comment>
<gene>
    <name evidence="5" type="ORF">B0J12DRAFT_121317</name>
</gene>
<keyword evidence="5" id="KW-0255">Endonuclease</keyword>
<name>A0ABQ8G7N4_9PEZI</name>